<dbReference type="AlphaFoldDB" id="A0A0B6Y2Y6"/>
<feature type="non-terminal residue" evidence="3">
    <location>
        <position position="67"/>
    </location>
</feature>
<evidence type="ECO:0000256" key="1">
    <source>
        <dbReference type="ARBA" id="ARBA00022837"/>
    </source>
</evidence>
<dbReference type="GO" id="GO:0005509">
    <property type="term" value="F:calcium ion binding"/>
    <property type="evidence" value="ECO:0007669"/>
    <property type="project" value="InterPro"/>
</dbReference>
<organism evidence="3">
    <name type="scientific">Arion vulgaris</name>
    <dbReference type="NCBI Taxonomy" id="1028688"/>
    <lineage>
        <taxon>Eukaryota</taxon>
        <taxon>Metazoa</taxon>
        <taxon>Spiralia</taxon>
        <taxon>Lophotrochozoa</taxon>
        <taxon>Mollusca</taxon>
        <taxon>Gastropoda</taxon>
        <taxon>Heterobranchia</taxon>
        <taxon>Euthyneura</taxon>
        <taxon>Panpulmonata</taxon>
        <taxon>Eupulmonata</taxon>
        <taxon>Stylommatophora</taxon>
        <taxon>Helicina</taxon>
        <taxon>Arionoidea</taxon>
        <taxon>Arionidae</taxon>
        <taxon>Arion</taxon>
    </lineage>
</organism>
<dbReference type="EMBL" id="HACG01003573">
    <property type="protein sequence ID" value="CEK50438.1"/>
    <property type="molecule type" value="Transcribed_RNA"/>
</dbReference>
<dbReference type="PROSITE" id="PS50222">
    <property type="entry name" value="EF_HAND_2"/>
    <property type="match status" value="1"/>
</dbReference>
<reference evidence="3" key="1">
    <citation type="submission" date="2014-12" db="EMBL/GenBank/DDBJ databases">
        <title>Insight into the proteome of Arion vulgaris.</title>
        <authorList>
            <person name="Aradska J."/>
            <person name="Bulat T."/>
            <person name="Smidak R."/>
            <person name="Sarate P."/>
            <person name="Gangsoo J."/>
            <person name="Sialana F."/>
            <person name="Bilban M."/>
            <person name="Lubec G."/>
        </authorList>
    </citation>
    <scope>NUCLEOTIDE SEQUENCE</scope>
    <source>
        <tissue evidence="3">Skin</tissue>
    </source>
</reference>
<keyword evidence="1" id="KW-0106">Calcium</keyword>
<evidence type="ECO:0000313" key="3">
    <source>
        <dbReference type="EMBL" id="CEK50438.1"/>
    </source>
</evidence>
<protein>
    <recommendedName>
        <fullName evidence="2">EF-hand domain-containing protein</fullName>
    </recommendedName>
</protein>
<dbReference type="SMART" id="SM00054">
    <property type="entry name" value="EFh"/>
    <property type="match status" value="1"/>
</dbReference>
<dbReference type="Gene3D" id="1.10.238.10">
    <property type="entry name" value="EF-hand"/>
    <property type="match status" value="1"/>
</dbReference>
<dbReference type="InterPro" id="IPR002048">
    <property type="entry name" value="EF_hand_dom"/>
</dbReference>
<dbReference type="PROSITE" id="PS00018">
    <property type="entry name" value="EF_HAND_1"/>
    <property type="match status" value="1"/>
</dbReference>
<evidence type="ECO:0000259" key="2">
    <source>
        <dbReference type="PROSITE" id="PS50222"/>
    </source>
</evidence>
<feature type="domain" description="EF-hand" evidence="2">
    <location>
        <begin position="13"/>
        <end position="48"/>
    </location>
</feature>
<dbReference type="SUPFAM" id="SSF47473">
    <property type="entry name" value="EF-hand"/>
    <property type="match status" value="1"/>
</dbReference>
<dbReference type="Pfam" id="PF13499">
    <property type="entry name" value="EF-hand_7"/>
    <property type="match status" value="1"/>
</dbReference>
<dbReference type="InterPro" id="IPR018247">
    <property type="entry name" value="EF_Hand_1_Ca_BS"/>
</dbReference>
<gene>
    <name evidence="3" type="primary">ORF10770</name>
</gene>
<dbReference type="InterPro" id="IPR011992">
    <property type="entry name" value="EF-hand-dom_pair"/>
</dbReference>
<sequence length="67" mass="7523">MENSGQARLVSDAERKEIKEAFEILDEDSDGKLSLQDMKTLLQSQFMVFTDNQVTDVVKQLDQDGSG</sequence>
<proteinExistence type="predicted"/>
<accession>A0A0B6Y2Y6</accession>
<name>A0A0B6Y2Y6_9EUPU</name>